<proteinExistence type="predicted"/>
<name>A0A1R3KL20_9ROSI</name>
<dbReference type="AlphaFoldDB" id="A0A1R3KL20"/>
<dbReference type="EMBL" id="AWUE01013053">
    <property type="protein sequence ID" value="OMP07781.1"/>
    <property type="molecule type" value="Genomic_DNA"/>
</dbReference>
<organism evidence="2 3">
    <name type="scientific">Corchorus olitorius</name>
    <dbReference type="NCBI Taxonomy" id="93759"/>
    <lineage>
        <taxon>Eukaryota</taxon>
        <taxon>Viridiplantae</taxon>
        <taxon>Streptophyta</taxon>
        <taxon>Embryophyta</taxon>
        <taxon>Tracheophyta</taxon>
        <taxon>Spermatophyta</taxon>
        <taxon>Magnoliopsida</taxon>
        <taxon>eudicotyledons</taxon>
        <taxon>Gunneridae</taxon>
        <taxon>Pentapetalae</taxon>
        <taxon>rosids</taxon>
        <taxon>malvids</taxon>
        <taxon>Malvales</taxon>
        <taxon>Malvaceae</taxon>
        <taxon>Grewioideae</taxon>
        <taxon>Apeibeae</taxon>
        <taxon>Corchorus</taxon>
    </lineage>
</organism>
<evidence type="ECO:0000256" key="1">
    <source>
        <dbReference type="SAM" id="MobiDB-lite"/>
    </source>
</evidence>
<dbReference type="STRING" id="93759.A0A1R3KL20"/>
<evidence type="ECO:0000313" key="2">
    <source>
        <dbReference type="EMBL" id="OMP07781.1"/>
    </source>
</evidence>
<reference evidence="3" key="1">
    <citation type="submission" date="2013-09" db="EMBL/GenBank/DDBJ databases">
        <title>Corchorus olitorius genome sequencing.</title>
        <authorList>
            <person name="Alam M."/>
            <person name="Haque M.S."/>
            <person name="Islam M.S."/>
            <person name="Emdad E.M."/>
            <person name="Islam M.M."/>
            <person name="Ahmed B."/>
            <person name="Halim A."/>
            <person name="Hossen Q.M.M."/>
            <person name="Hossain M.Z."/>
            <person name="Ahmed R."/>
            <person name="Khan M.M."/>
            <person name="Islam R."/>
            <person name="Rashid M.M."/>
            <person name="Khan S.A."/>
            <person name="Rahman M.S."/>
            <person name="Alam M."/>
            <person name="Yahiya A.S."/>
            <person name="Khan M.S."/>
            <person name="Azam M.S."/>
            <person name="Haque T."/>
            <person name="Lashkar M.Z.H."/>
            <person name="Akhand A.I."/>
            <person name="Morshed G."/>
            <person name="Roy S."/>
            <person name="Uddin K.S."/>
            <person name="Rabeya T."/>
            <person name="Hossain A.S."/>
            <person name="Chowdhury A."/>
            <person name="Snigdha A.R."/>
            <person name="Mortoza M.S."/>
            <person name="Matin S.A."/>
            <person name="Hoque S.M.E."/>
            <person name="Islam M.K."/>
            <person name="Roy D.K."/>
            <person name="Haider R."/>
            <person name="Moosa M.M."/>
            <person name="Elias S.M."/>
            <person name="Hasan A.M."/>
            <person name="Jahan S."/>
            <person name="Shafiuddin M."/>
            <person name="Mahmood N."/>
            <person name="Shommy N.S."/>
        </authorList>
    </citation>
    <scope>NUCLEOTIDE SEQUENCE [LARGE SCALE GENOMIC DNA]</scope>
    <source>
        <strain evidence="3">cv. O-4</strain>
    </source>
</reference>
<comment type="caution">
    <text evidence="2">The sequence shown here is derived from an EMBL/GenBank/DDBJ whole genome shotgun (WGS) entry which is preliminary data.</text>
</comment>
<protein>
    <submittedName>
        <fullName evidence="2">Uncharacterized protein</fullName>
    </submittedName>
</protein>
<evidence type="ECO:0000313" key="3">
    <source>
        <dbReference type="Proteomes" id="UP000187203"/>
    </source>
</evidence>
<gene>
    <name evidence="2" type="ORF">COLO4_07052</name>
</gene>
<sequence>MYRERTGVEENLKSLSSHEEENKNPNPNLKGEEEELEEGEIVGADYTTTSSSKKAIVEQPHPLEHS</sequence>
<feature type="region of interest" description="Disordered" evidence="1">
    <location>
        <begin position="1"/>
        <end position="66"/>
    </location>
</feature>
<feature type="compositionally biased region" description="Basic and acidic residues" evidence="1">
    <location>
        <begin position="1"/>
        <end position="23"/>
    </location>
</feature>
<dbReference type="Proteomes" id="UP000187203">
    <property type="component" value="Unassembled WGS sequence"/>
</dbReference>
<accession>A0A1R3KL20</accession>
<keyword evidence="3" id="KW-1185">Reference proteome</keyword>